<dbReference type="InterPro" id="IPR048365">
    <property type="entry name" value="TNP-like_RNaseH_N"/>
</dbReference>
<dbReference type="Proteomes" id="UP001160148">
    <property type="component" value="Unassembled WGS sequence"/>
</dbReference>
<keyword evidence="3" id="KW-1185">Reference proteome</keyword>
<comment type="caution">
    <text evidence="2">The sequence shown here is derived from an EMBL/GenBank/DDBJ whole genome shotgun (WGS) entry which is preliminary data.</text>
</comment>
<evidence type="ECO:0000313" key="2">
    <source>
        <dbReference type="EMBL" id="CAI6347674.1"/>
    </source>
</evidence>
<gene>
    <name evidence="2" type="ORF">MEUPH1_LOCUS4439</name>
</gene>
<name>A0AAV0VVR5_9HEMI</name>
<proteinExistence type="predicted"/>
<sequence>MQLLHNKKKPWTQAEKNVATSIYFKSPSTYRFMRRNKIVLPGVTSIQRWLKSLMYLPGFVTEYNSQLTLMSKVMTEQEKKCVVLIDEMSIKACLEYNKSLDFIEGYEDLGHLG</sequence>
<dbReference type="EMBL" id="CARXXK010000001">
    <property type="protein sequence ID" value="CAI6347674.1"/>
    <property type="molecule type" value="Genomic_DNA"/>
</dbReference>
<reference evidence="2 3" key="1">
    <citation type="submission" date="2023-01" db="EMBL/GenBank/DDBJ databases">
        <authorList>
            <person name="Whitehead M."/>
        </authorList>
    </citation>
    <scope>NUCLEOTIDE SEQUENCE [LARGE SCALE GENOMIC DNA]</scope>
</reference>
<accession>A0AAV0VVR5</accession>
<protein>
    <recommendedName>
        <fullName evidence="1">Transposable element P transposase-like RNase H domain-containing protein</fullName>
    </recommendedName>
</protein>
<organism evidence="2 3">
    <name type="scientific">Macrosiphum euphorbiae</name>
    <name type="common">potato aphid</name>
    <dbReference type="NCBI Taxonomy" id="13131"/>
    <lineage>
        <taxon>Eukaryota</taxon>
        <taxon>Metazoa</taxon>
        <taxon>Ecdysozoa</taxon>
        <taxon>Arthropoda</taxon>
        <taxon>Hexapoda</taxon>
        <taxon>Insecta</taxon>
        <taxon>Pterygota</taxon>
        <taxon>Neoptera</taxon>
        <taxon>Paraneoptera</taxon>
        <taxon>Hemiptera</taxon>
        <taxon>Sternorrhyncha</taxon>
        <taxon>Aphidomorpha</taxon>
        <taxon>Aphidoidea</taxon>
        <taxon>Aphididae</taxon>
        <taxon>Macrosiphini</taxon>
        <taxon>Macrosiphum</taxon>
    </lineage>
</organism>
<dbReference type="AlphaFoldDB" id="A0AAV0VVR5"/>
<evidence type="ECO:0000259" key="1">
    <source>
        <dbReference type="Pfam" id="PF21787"/>
    </source>
</evidence>
<feature type="domain" description="Transposable element P transposase-like RNase H" evidence="1">
    <location>
        <begin position="57"/>
        <end position="111"/>
    </location>
</feature>
<evidence type="ECO:0000313" key="3">
    <source>
        <dbReference type="Proteomes" id="UP001160148"/>
    </source>
</evidence>
<dbReference type="Pfam" id="PF21787">
    <property type="entry name" value="TNP-like_RNaseH_N"/>
    <property type="match status" value="1"/>
</dbReference>